<proteinExistence type="predicted"/>
<dbReference type="Proteomes" id="UP000015105">
    <property type="component" value="Chromosome 7D"/>
</dbReference>
<reference evidence="2" key="1">
    <citation type="journal article" date="2014" name="Science">
        <title>Ancient hybridizations among the ancestral genomes of bread wheat.</title>
        <authorList>
            <consortium name="International Wheat Genome Sequencing Consortium,"/>
            <person name="Marcussen T."/>
            <person name="Sandve S.R."/>
            <person name="Heier L."/>
            <person name="Spannagl M."/>
            <person name="Pfeifer M."/>
            <person name="Jakobsen K.S."/>
            <person name="Wulff B.B."/>
            <person name="Steuernagel B."/>
            <person name="Mayer K.F."/>
            <person name="Olsen O.A."/>
        </authorList>
    </citation>
    <scope>NUCLEOTIDE SEQUENCE [LARGE SCALE GENOMIC DNA]</scope>
    <source>
        <strain evidence="2">cv. AL8/78</strain>
    </source>
</reference>
<dbReference type="AlphaFoldDB" id="A0A453QJ11"/>
<accession>A0A453QJ11</accession>
<evidence type="ECO:0000313" key="2">
    <source>
        <dbReference type="Proteomes" id="UP000015105"/>
    </source>
</evidence>
<organism evidence="1 2">
    <name type="scientific">Aegilops tauschii subsp. strangulata</name>
    <name type="common">Goatgrass</name>
    <dbReference type="NCBI Taxonomy" id="200361"/>
    <lineage>
        <taxon>Eukaryota</taxon>
        <taxon>Viridiplantae</taxon>
        <taxon>Streptophyta</taxon>
        <taxon>Embryophyta</taxon>
        <taxon>Tracheophyta</taxon>
        <taxon>Spermatophyta</taxon>
        <taxon>Magnoliopsida</taxon>
        <taxon>Liliopsida</taxon>
        <taxon>Poales</taxon>
        <taxon>Poaceae</taxon>
        <taxon>BOP clade</taxon>
        <taxon>Pooideae</taxon>
        <taxon>Triticodae</taxon>
        <taxon>Triticeae</taxon>
        <taxon>Triticinae</taxon>
        <taxon>Aegilops</taxon>
    </lineage>
</organism>
<reference evidence="1" key="4">
    <citation type="submission" date="2019-03" db="UniProtKB">
        <authorList>
            <consortium name="EnsemblPlants"/>
        </authorList>
    </citation>
    <scope>IDENTIFICATION</scope>
</reference>
<keyword evidence="2" id="KW-1185">Reference proteome</keyword>
<evidence type="ECO:0000313" key="1">
    <source>
        <dbReference type="EnsemblPlants" id="AET7Gv20156500.24"/>
    </source>
</evidence>
<reference evidence="1" key="5">
    <citation type="journal article" date="2021" name="G3 (Bethesda)">
        <title>Aegilops tauschii genome assembly Aet v5.0 features greater sequence contiguity and improved annotation.</title>
        <authorList>
            <person name="Wang L."/>
            <person name="Zhu T."/>
            <person name="Rodriguez J.C."/>
            <person name="Deal K.R."/>
            <person name="Dubcovsky J."/>
            <person name="McGuire P.E."/>
            <person name="Lux T."/>
            <person name="Spannagl M."/>
            <person name="Mayer K.F.X."/>
            <person name="Baldrich P."/>
            <person name="Meyers B.C."/>
            <person name="Huo N."/>
            <person name="Gu Y.Q."/>
            <person name="Zhou H."/>
            <person name="Devos K.M."/>
            <person name="Bennetzen J.L."/>
            <person name="Unver T."/>
            <person name="Budak H."/>
            <person name="Gulick P.J."/>
            <person name="Galiba G."/>
            <person name="Kalapos B."/>
            <person name="Nelson D.R."/>
            <person name="Li P."/>
            <person name="You F.M."/>
            <person name="Luo M.C."/>
            <person name="Dvorak J."/>
        </authorList>
    </citation>
    <scope>NUCLEOTIDE SEQUENCE [LARGE SCALE GENOMIC DNA]</scope>
    <source>
        <strain evidence="1">cv. AL8/78</strain>
    </source>
</reference>
<dbReference type="Gramene" id="AET7Gv20156500.24">
    <property type="protein sequence ID" value="AET7Gv20156500.24"/>
    <property type="gene ID" value="AET7Gv20156500"/>
</dbReference>
<name>A0A453QJ11_AEGTS</name>
<dbReference type="EnsemblPlants" id="AET7Gv20156500.24">
    <property type="protein sequence ID" value="AET7Gv20156500.24"/>
    <property type="gene ID" value="AET7Gv20156500"/>
</dbReference>
<protein>
    <submittedName>
        <fullName evidence="1">Uncharacterized protein</fullName>
    </submittedName>
</protein>
<reference evidence="1" key="3">
    <citation type="journal article" date="2017" name="Nature">
        <title>Genome sequence of the progenitor of the wheat D genome Aegilops tauschii.</title>
        <authorList>
            <person name="Luo M.C."/>
            <person name="Gu Y.Q."/>
            <person name="Puiu D."/>
            <person name="Wang H."/>
            <person name="Twardziok S.O."/>
            <person name="Deal K.R."/>
            <person name="Huo N."/>
            <person name="Zhu T."/>
            <person name="Wang L."/>
            <person name="Wang Y."/>
            <person name="McGuire P.E."/>
            <person name="Liu S."/>
            <person name="Long H."/>
            <person name="Ramasamy R.K."/>
            <person name="Rodriguez J.C."/>
            <person name="Van S.L."/>
            <person name="Yuan L."/>
            <person name="Wang Z."/>
            <person name="Xia Z."/>
            <person name="Xiao L."/>
            <person name="Anderson O.D."/>
            <person name="Ouyang S."/>
            <person name="Liang Y."/>
            <person name="Zimin A.V."/>
            <person name="Pertea G."/>
            <person name="Qi P."/>
            <person name="Bennetzen J.L."/>
            <person name="Dai X."/>
            <person name="Dawson M.W."/>
            <person name="Muller H.G."/>
            <person name="Kugler K."/>
            <person name="Rivarola-Duarte L."/>
            <person name="Spannagl M."/>
            <person name="Mayer K.F.X."/>
            <person name="Lu F.H."/>
            <person name="Bevan M.W."/>
            <person name="Leroy P."/>
            <person name="Li P."/>
            <person name="You F.M."/>
            <person name="Sun Q."/>
            <person name="Liu Z."/>
            <person name="Lyons E."/>
            <person name="Wicker T."/>
            <person name="Salzberg S.L."/>
            <person name="Devos K.M."/>
            <person name="Dvorak J."/>
        </authorList>
    </citation>
    <scope>NUCLEOTIDE SEQUENCE [LARGE SCALE GENOMIC DNA]</scope>
    <source>
        <strain evidence="1">cv. AL8/78</strain>
    </source>
</reference>
<reference evidence="2" key="2">
    <citation type="journal article" date="2017" name="Nat. Plants">
        <title>The Aegilops tauschii genome reveals multiple impacts of transposons.</title>
        <authorList>
            <person name="Zhao G."/>
            <person name="Zou C."/>
            <person name="Li K."/>
            <person name="Wang K."/>
            <person name="Li T."/>
            <person name="Gao L."/>
            <person name="Zhang X."/>
            <person name="Wang H."/>
            <person name="Yang Z."/>
            <person name="Liu X."/>
            <person name="Jiang W."/>
            <person name="Mao L."/>
            <person name="Kong X."/>
            <person name="Jiao Y."/>
            <person name="Jia J."/>
        </authorList>
    </citation>
    <scope>NUCLEOTIDE SEQUENCE [LARGE SCALE GENOMIC DNA]</scope>
    <source>
        <strain evidence="2">cv. AL8/78</strain>
    </source>
</reference>
<sequence>MQHRWWTVVYVGNLGHHGYRDITTPAEFLSVMVYGYILKTGGKITT</sequence>